<reference evidence="1 2" key="1">
    <citation type="submission" date="2022-12" db="EMBL/GenBank/DDBJ databases">
        <title>Chromosome-scale assembly of the Ensete ventricosum genome.</title>
        <authorList>
            <person name="Dussert Y."/>
            <person name="Stocks J."/>
            <person name="Wendawek A."/>
            <person name="Woldeyes F."/>
            <person name="Nichols R.A."/>
            <person name="Borrell J.S."/>
        </authorList>
    </citation>
    <scope>NUCLEOTIDE SEQUENCE [LARGE SCALE GENOMIC DNA]</scope>
    <source>
        <strain evidence="2">cv. Maze</strain>
        <tissue evidence="1">Seeds</tissue>
    </source>
</reference>
<accession>A0AAV8QFD1</accession>
<organism evidence="1 2">
    <name type="scientific">Ensete ventricosum</name>
    <name type="common">Abyssinian banana</name>
    <name type="synonym">Musa ensete</name>
    <dbReference type="NCBI Taxonomy" id="4639"/>
    <lineage>
        <taxon>Eukaryota</taxon>
        <taxon>Viridiplantae</taxon>
        <taxon>Streptophyta</taxon>
        <taxon>Embryophyta</taxon>
        <taxon>Tracheophyta</taxon>
        <taxon>Spermatophyta</taxon>
        <taxon>Magnoliopsida</taxon>
        <taxon>Liliopsida</taxon>
        <taxon>Zingiberales</taxon>
        <taxon>Musaceae</taxon>
        <taxon>Ensete</taxon>
    </lineage>
</organism>
<evidence type="ECO:0000313" key="2">
    <source>
        <dbReference type="Proteomes" id="UP001222027"/>
    </source>
</evidence>
<keyword evidence="2" id="KW-1185">Reference proteome</keyword>
<protein>
    <submittedName>
        <fullName evidence="1">Uncharacterized protein</fullName>
    </submittedName>
</protein>
<evidence type="ECO:0000313" key="1">
    <source>
        <dbReference type="EMBL" id="KAJ8467645.1"/>
    </source>
</evidence>
<gene>
    <name evidence="1" type="ORF">OPV22_030197</name>
</gene>
<name>A0AAV8QFD1_ENSVE</name>
<proteinExistence type="predicted"/>
<comment type="caution">
    <text evidence="1">The sequence shown here is derived from an EMBL/GenBank/DDBJ whole genome shotgun (WGS) entry which is preliminary data.</text>
</comment>
<dbReference type="Proteomes" id="UP001222027">
    <property type="component" value="Unassembled WGS sequence"/>
</dbReference>
<sequence length="179" mass="20600">MTNWQRWGLLLQCSGDRKNRDKILIILLDVKHFRSWRDIGVGALPRPIASAYRLLLLLFLLLRRKKGQLRILGGILRYQTESSSGVRREAPAKDAEFVDPAVAAHHRPGRGGRTEKNYELRNGCNEADNEVVWMLSSQGGFWEPSIPWLKEPSSSIYVCCIEHHERHCGYRWEEGLLHG</sequence>
<dbReference type="AlphaFoldDB" id="A0AAV8QFD1"/>
<dbReference type="EMBL" id="JAQQAF010000008">
    <property type="protein sequence ID" value="KAJ8467645.1"/>
    <property type="molecule type" value="Genomic_DNA"/>
</dbReference>